<keyword evidence="6" id="KW-0042">Antenna complex</keyword>
<evidence type="ECO:0000256" key="2">
    <source>
        <dbReference type="ARBA" id="ARBA00004445"/>
    </source>
</evidence>
<dbReference type="RefSeq" id="WP_198127867.1">
    <property type="nucleotide sequence ID" value="NZ_JAECZC010000086.1"/>
</dbReference>
<evidence type="ECO:0000256" key="3">
    <source>
        <dbReference type="ARBA" id="ARBA00008182"/>
    </source>
</evidence>
<evidence type="ECO:0000256" key="8">
    <source>
        <dbReference type="ARBA" id="ARBA00022982"/>
    </source>
</evidence>
<dbReference type="Pfam" id="PF00502">
    <property type="entry name" value="Phycobilisome"/>
    <property type="match status" value="1"/>
</dbReference>
<organism evidence="15 16">
    <name type="scientific">Amazonocrinis nigriterrae CENA67</name>
    <dbReference type="NCBI Taxonomy" id="2794033"/>
    <lineage>
        <taxon>Bacteria</taxon>
        <taxon>Bacillati</taxon>
        <taxon>Cyanobacteriota</taxon>
        <taxon>Cyanophyceae</taxon>
        <taxon>Nostocales</taxon>
        <taxon>Nostocaceae</taxon>
        <taxon>Amazonocrinis</taxon>
        <taxon>Amazonocrinis nigriterrae</taxon>
    </lineage>
</organism>
<keyword evidence="4 14" id="KW-0813">Transport</keyword>
<dbReference type="GO" id="GO:0030089">
    <property type="term" value="C:phycobilisome"/>
    <property type="evidence" value="ECO:0007669"/>
    <property type="project" value="UniProtKB-KW"/>
</dbReference>
<evidence type="ECO:0000256" key="5">
    <source>
        <dbReference type="ARBA" id="ARBA00022531"/>
    </source>
</evidence>
<sequence>MTKTPLTEAVSAADSQGRYLSSTEYQIAFGRYRQAAASLQAAKALSANAQSLAQAAANAVYQKFPYTTSTPGPNYASSQVGKDKCVRDIGYYLRHITYSLVVGGTGPLDDYLVSGLAEINKTFELSPSWYIEALKYIKANHGLSGDPAVEANSYIDYVINVLS</sequence>
<proteinExistence type="inferred from homology"/>
<comment type="subcellular location">
    <subcellularLocation>
        <location evidence="2 14">Cellular thylakoid membrane</location>
        <topology evidence="2 14">Peripheral membrane protein</topology>
        <orientation evidence="2 14">Cytoplasmic side</orientation>
    </subcellularLocation>
</comment>
<keyword evidence="12 14" id="KW-0089">Bile pigment</keyword>
<dbReference type="InterPro" id="IPR038719">
    <property type="entry name" value="Phycobilisome_asu/bsu_sf"/>
</dbReference>
<dbReference type="SUPFAM" id="SSF46458">
    <property type="entry name" value="Globin-like"/>
    <property type="match status" value="1"/>
</dbReference>
<feature type="binding site" evidence="13">
    <location>
        <position position="85"/>
    </location>
    <ligand>
        <name>(2R,3E)-phycocyanobilin</name>
        <dbReference type="ChEBI" id="CHEBI:85275"/>
        <label>1</label>
    </ligand>
</feature>
<evidence type="ECO:0000256" key="10">
    <source>
        <dbReference type="ARBA" id="ARBA00023078"/>
    </source>
</evidence>
<accession>A0A8J7HV01</accession>
<dbReference type="Gene3D" id="1.10.490.20">
    <property type="entry name" value="Phycocyanins"/>
    <property type="match status" value="1"/>
</dbReference>
<reference evidence="15 16" key="1">
    <citation type="journal article" date="2021" name="Int. J. Syst. Evol. Microbiol.">
        <title>Amazonocrinis nigriterrae gen. nov., sp. nov., Atlanticothrix silvestris gen. nov., sp. nov. and Dendronalium phyllosphericum gen. nov., sp. nov., nostocacean cyanobacteria from Brazilian environments.</title>
        <authorList>
            <person name="Alvarenga D.O."/>
            <person name="Andreote A.P.D."/>
            <person name="Branco L.H.Z."/>
            <person name="Delbaje E."/>
            <person name="Cruz R.B."/>
            <person name="Varani A.M."/>
            <person name="Fiore M.F."/>
        </authorList>
    </citation>
    <scope>NUCLEOTIDE SEQUENCE [LARGE SCALE GENOMIC DNA]</scope>
    <source>
        <strain evidence="15 16">CENA67</strain>
    </source>
</reference>
<keyword evidence="8 14" id="KW-0249">Electron transport</keyword>
<dbReference type="PANTHER" id="PTHR34011:SF4">
    <property type="entry name" value="C-PHYCOCYANIN ALPHA SUBUNIT"/>
    <property type="match status" value="1"/>
</dbReference>
<dbReference type="PIRSF" id="PIRSF000081">
    <property type="entry name" value="Phycocyanin"/>
    <property type="match status" value="1"/>
</dbReference>
<evidence type="ECO:0000256" key="1">
    <source>
        <dbReference type="ARBA" id="ARBA00003579"/>
    </source>
</evidence>
<comment type="function">
    <text evidence="1">Light-harvesting photosynthetic bile pigment-protein from the phycobiliprotein complex (phycobilisome, PBS). Phycocyanin is the major phycobiliprotein in the PBS rod.</text>
</comment>
<dbReference type="GO" id="GO:0031676">
    <property type="term" value="C:plasma membrane-derived thylakoid membrane"/>
    <property type="evidence" value="ECO:0007669"/>
    <property type="project" value="UniProtKB-SubCell"/>
</dbReference>
<evidence type="ECO:0000313" key="15">
    <source>
        <dbReference type="EMBL" id="MBH8566092.1"/>
    </source>
</evidence>
<evidence type="ECO:0000256" key="14">
    <source>
        <dbReference type="RuleBase" id="RU004438"/>
    </source>
</evidence>
<protein>
    <submittedName>
        <fullName evidence="15">Phycocyanin subunit alpha</fullName>
    </submittedName>
</protein>
<dbReference type="EMBL" id="JAECZC010000086">
    <property type="protein sequence ID" value="MBH8566092.1"/>
    <property type="molecule type" value="Genomic_DNA"/>
</dbReference>
<dbReference type="GO" id="GO:0015979">
    <property type="term" value="P:photosynthesis"/>
    <property type="evidence" value="ECO:0007669"/>
    <property type="project" value="UniProtKB-KW"/>
</dbReference>
<gene>
    <name evidence="15" type="primary">cpcA</name>
    <name evidence="15" type="ORF">I8748_28710</name>
</gene>
<keyword evidence="5 14" id="KW-0602">Photosynthesis</keyword>
<dbReference type="Proteomes" id="UP000632766">
    <property type="component" value="Unassembled WGS sequence"/>
</dbReference>
<dbReference type="PANTHER" id="PTHR34011">
    <property type="entry name" value="PHYCOBILISOME 32.1 KDA LINKER POLYPEPTIDE, PHYCOCYANIN-ASSOCIATED, ROD 2-RELATED"/>
    <property type="match status" value="1"/>
</dbReference>
<evidence type="ECO:0000256" key="9">
    <source>
        <dbReference type="ARBA" id="ARBA00022991"/>
    </source>
</evidence>
<keyword evidence="10 14" id="KW-0793">Thylakoid</keyword>
<comment type="similarity">
    <text evidence="3 14">Belongs to the phycobiliprotein family.</text>
</comment>
<keyword evidence="16" id="KW-1185">Reference proteome</keyword>
<dbReference type="InterPro" id="IPR009050">
    <property type="entry name" value="Globin-like_sf"/>
</dbReference>
<dbReference type="InterPro" id="IPR006246">
    <property type="entry name" value="Phycocyanin_a"/>
</dbReference>
<evidence type="ECO:0000256" key="11">
    <source>
        <dbReference type="ARBA" id="ARBA00023136"/>
    </source>
</evidence>
<dbReference type="InterPro" id="IPR012128">
    <property type="entry name" value="Phycobilisome_asu/bsu"/>
</dbReference>
<evidence type="ECO:0000256" key="4">
    <source>
        <dbReference type="ARBA" id="ARBA00022448"/>
    </source>
</evidence>
<keyword evidence="11 14" id="KW-0472">Membrane</keyword>
<keyword evidence="7 14" id="KW-0605">Phycobilisome</keyword>
<dbReference type="NCBIfam" id="TIGR01338">
    <property type="entry name" value="phycocy_alpha"/>
    <property type="match status" value="1"/>
</dbReference>
<dbReference type="AlphaFoldDB" id="A0A8J7HV01"/>
<evidence type="ECO:0000256" key="6">
    <source>
        <dbReference type="ARBA" id="ARBA00022549"/>
    </source>
</evidence>
<keyword evidence="9 14" id="KW-0157">Chromophore</keyword>
<evidence type="ECO:0000313" key="16">
    <source>
        <dbReference type="Proteomes" id="UP000632766"/>
    </source>
</evidence>
<evidence type="ECO:0000256" key="13">
    <source>
        <dbReference type="PIRSR" id="PIRSR000081-1"/>
    </source>
</evidence>
<comment type="caution">
    <text evidence="15">The sequence shown here is derived from an EMBL/GenBank/DDBJ whole genome shotgun (WGS) entry which is preliminary data.</text>
</comment>
<evidence type="ECO:0000256" key="12">
    <source>
        <dbReference type="ARBA" id="ARBA00023307"/>
    </source>
</evidence>
<name>A0A8J7HV01_9NOST</name>
<evidence type="ECO:0000256" key="7">
    <source>
        <dbReference type="ARBA" id="ARBA00022738"/>
    </source>
</evidence>